<dbReference type="AlphaFoldDB" id="A0AAV6VF77"/>
<proteinExistence type="predicted"/>
<dbReference type="Proteomes" id="UP000827092">
    <property type="component" value="Unassembled WGS sequence"/>
</dbReference>
<comment type="caution">
    <text evidence="2">The sequence shown here is derived from an EMBL/GenBank/DDBJ whole genome shotgun (WGS) entry which is preliminary data.</text>
</comment>
<name>A0AAV6VF77_9ARAC</name>
<organism evidence="2 3">
    <name type="scientific">Oedothorax gibbosus</name>
    <dbReference type="NCBI Taxonomy" id="931172"/>
    <lineage>
        <taxon>Eukaryota</taxon>
        <taxon>Metazoa</taxon>
        <taxon>Ecdysozoa</taxon>
        <taxon>Arthropoda</taxon>
        <taxon>Chelicerata</taxon>
        <taxon>Arachnida</taxon>
        <taxon>Araneae</taxon>
        <taxon>Araneomorphae</taxon>
        <taxon>Entelegynae</taxon>
        <taxon>Araneoidea</taxon>
        <taxon>Linyphiidae</taxon>
        <taxon>Erigoninae</taxon>
        <taxon>Oedothorax</taxon>
    </lineage>
</organism>
<keyword evidence="3" id="KW-1185">Reference proteome</keyword>
<evidence type="ECO:0000313" key="2">
    <source>
        <dbReference type="EMBL" id="KAG8194600.1"/>
    </source>
</evidence>
<feature type="compositionally biased region" description="Basic and acidic residues" evidence="1">
    <location>
        <begin position="55"/>
        <end position="72"/>
    </location>
</feature>
<gene>
    <name evidence="2" type="ORF">JTE90_013335</name>
</gene>
<protein>
    <submittedName>
        <fullName evidence="2">Uncharacterized protein</fullName>
    </submittedName>
</protein>
<evidence type="ECO:0000313" key="3">
    <source>
        <dbReference type="Proteomes" id="UP000827092"/>
    </source>
</evidence>
<dbReference type="EMBL" id="JAFNEN010000102">
    <property type="protein sequence ID" value="KAG8194600.1"/>
    <property type="molecule type" value="Genomic_DNA"/>
</dbReference>
<accession>A0AAV6VF77</accession>
<sequence>MPLLTAVAIVSEPNEPLTGSVAPNPTGIFLSHVLLSCNSHTANQIMTKANEQEENLTHGRMDDYFNSQDKDQPSWTSGSLPITGGQ</sequence>
<evidence type="ECO:0000256" key="1">
    <source>
        <dbReference type="SAM" id="MobiDB-lite"/>
    </source>
</evidence>
<feature type="region of interest" description="Disordered" evidence="1">
    <location>
        <begin position="50"/>
        <end position="86"/>
    </location>
</feature>
<reference evidence="2 3" key="1">
    <citation type="journal article" date="2022" name="Nat. Ecol. Evol.">
        <title>A masculinizing supergene underlies an exaggerated male reproductive morph in a spider.</title>
        <authorList>
            <person name="Hendrickx F."/>
            <person name="De Corte Z."/>
            <person name="Sonet G."/>
            <person name="Van Belleghem S.M."/>
            <person name="Kostlbacher S."/>
            <person name="Vangestel C."/>
        </authorList>
    </citation>
    <scope>NUCLEOTIDE SEQUENCE [LARGE SCALE GENOMIC DNA]</scope>
    <source>
        <strain evidence="2">W744_W776</strain>
    </source>
</reference>